<name>A0A918TQ31_STRCJ</name>
<dbReference type="Proteomes" id="UP000646244">
    <property type="component" value="Unassembled WGS sequence"/>
</dbReference>
<dbReference type="PANTHER" id="PTHR43784:SF2">
    <property type="entry name" value="GDSL-LIKE LIPASE_ACYLHYDROLASE, PUTATIVE (AFU_ORTHOLOGUE AFUA_2G00820)-RELATED"/>
    <property type="match status" value="1"/>
</dbReference>
<evidence type="ECO:0000313" key="4">
    <source>
        <dbReference type="EMBL" id="GHC54804.1"/>
    </source>
</evidence>
<dbReference type="SUPFAM" id="SSF52266">
    <property type="entry name" value="SGNH hydrolase"/>
    <property type="match status" value="1"/>
</dbReference>
<sequence>MTHMLRTTQPTVDTARHRPPAARAFAAAVLAAGAVCALALTGAPAHAAGAPQREALPLERLFDNRAVSDDAHPQDADFDGKGSSYSAQDLRAAGWTPGRTIAVDGAALGWPRTRPGTPDNVVADGQAVRLTGRGDALSFLVASSSPAGDRSGSDGTGTIRYRDGSRSPYRLQAPDWRHGPLTTKVVGLPHRNTSSGRRTETTRLYVVTVPVERSREIDAVVLPADGPTSDLHVFSLALRAPSNGWTGSWAASTSGYATVGPWTDRTLRLIVHSSAGGPRTRIRLENTFSQQPVRIGRATVALQGRGAAADGRPVPLAFAGRRAAEIPAGAQQFSDPVGFRVPPDTNLLVSIHLPGTVRALPVHSYSNQVSYLSADGAGDRTGDRGGDAYGQQLDGWPLLTGVDVGGGPGSVVALGDSITDGERATPGANGRWPDLLSRRLLGQHAVPRLGVLNHGISGNRVASDRYAGEGTSTVRSGVSAEHRLERDVLAQTSARTVVVFEGVNDIRAGTKADEVIGALTRMADVAHRRGMRVVAATIAPCGGFFDCTAEAEAERVAINRHLRNSPVYDAVFDFDAAIRDPRHPDRMLPRFDGGDHLHPNDAGMKAFSDAIDLRKLL</sequence>
<comment type="caution">
    <text evidence="4">The sequence shown here is derived from an EMBL/GenBank/DDBJ whole genome shotgun (WGS) entry which is preliminary data.</text>
</comment>
<dbReference type="PANTHER" id="PTHR43784">
    <property type="entry name" value="GDSL-LIKE LIPASE/ACYLHYDROLASE, PUTATIVE (AFU_ORTHOLOGUE AFUA_2G00820)-RELATED"/>
    <property type="match status" value="1"/>
</dbReference>
<protein>
    <recommendedName>
        <fullName evidence="3">SGNH hydrolase-type esterase domain-containing protein</fullName>
    </recommendedName>
</protein>
<dbReference type="CDD" id="cd01830">
    <property type="entry name" value="XynE_like"/>
    <property type="match status" value="1"/>
</dbReference>
<feature type="signal peptide" evidence="2">
    <location>
        <begin position="1"/>
        <end position="47"/>
    </location>
</feature>
<dbReference type="InterPro" id="IPR053140">
    <property type="entry name" value="GDSL_Rv0518-like"/>
</dbReference>
<feature type="domain" description="SGNH hydrolase-type esterase" evidence="3">
    <location>
        <begin position="413"/>
        <end position="606"/>
    </location>
</feature>
<organism evidence="4 5">
    <name type="scientific">Streptomyces cinnamoneus</name>
    <name type="common">Streptoverticillium cinnamoneum</name>
    <dbReference type="NCBI Taxonomy" id="53446"/>
    <lineage>
        <taxon>Bacteria</taxon>
        <taxon>Bacillati</taxon>
        <taxon>Actinomycetota</taxon>
        <taxon>Actinomycetes</taxon>
        <taxon>Kitasatosporales</taxon>
        <taxon>Streptomycetaceae</taxon>
        <taxon>Streptomyces</taxon>
        <taxon>Streptomyces cinnamoneus group</taxon>
    </lineage>
</organism>
<gene>
    <name evidence="4" type="ORF">GCM10010507_33770</name>
</gene>
<keyword evidence="2" id="KW-0732">Signal</keyword>
<evidence type="ECO:0000256" key="1">
    <source>
        <dbReference type="SAM" id="MobiDB-lite"/>
    </source>
</evidence>
<feature type="chain" id="PRO_5037364365" description="SGNH hydrolase-type esterase domain-containing protein" evidence="2">
    <location>
        <begin position="48"/>
        <end position="617"/>
    </location>
</feature>
<accession>A0A918TQ31</accession>
<dbReference type="EMBL" id="BMVB01000010">
    <property type="protein sequence ID" value="GHC54804.1"/>
    <property type="molecule type" value="Genomic_DNA"/>
</dbReference>
<evidence type="ECO:0000259" key="3">
    <source>
        <dbReference type="Pfam" id="PF13472"/>
    </source>
</evidence>
<proteinExistence type="predicted"/>
<feature type="region of interest" description="Disordered" evidence="1">
    <location>
        <begin position="143"/>
        <end position="197"/>
    </location>
</feature>
<dbReference type="InterPro" id="IPR036514">
    <property type="entry name" value="SGNH_hydro_sf"/>
</dbReference>
<reference evidence="4" key="2">
    <citation type="submission" date="2020-09" db="EMBL/GenBank/DDBJ databases">
        <authorList>
            <person name="Sun Q."/>
            <person name="Ohkuma M."/>
        </authorList>
    </citation>
    <scope>NUCLEOTIDE SEQUENCE</scope>
    <source>
        <strain evidence="4">JCM 4633</strain>
    </source>
</reference>
<reference evidence="4" key="1">
    <citation type="journal article" date="2014" name="Int. J. Syst. Evol. Microbiol.">
        <title>Complete genome sequence of Corynebacterium casei LMG S-19264T (=DSM 44701T), isolated from a smear-ripened cheese.</title>
        <authorList>
            <consortium name="US DOE Joint Genome Institute (JGI-PGF)"/>
            <person name="Walter F."/>
            <person name="Albersmeier A."/>
            <person name="Kalinowski J."/>
            <person name="Ruckert C."/>
        </authorList>
    </citation>
    <scope>NUCLEOTIDE SEQUENCE</scope>
    <source>
        <strain evidence="4">JCM 4633</strain>
    </source>
</reference>
<dbReference type="InterPro" id="IPR013830">
    <property type="entry name" value="SGNH_hydro"/>
</dbReference>
<dbReference type="AlphaFoldDB" id="A0A918TQ31"/>
<dbReference type="Gene3D" id="3.40.50.1110">
    <property type="entry name" value="SGNH hydrolase"/>
    <property type="match status" value="1"/>
</dbReference>
<dbReference type="Pfam" id="PF13472">
    <property type="entry name" value="Lipase_GDSL_2"/>
    <property type="match status" value="1"/>
</dbReference>
<evidence type="ECO:0000313" key="5">
    <source>
        <dbReference type="Proteomes" id="UP000646244"/>
    </source>
</evidence>
<evidence type="ECO:0000256" key="2">
    <source>
        <dbReference type="SAM" id="SignalP"/>
    </source>
</evidence>